<keyword evidence="9" id="KW-1133">Transmembrane helix</keyword>
<keyword evidence="9" id="KW-0812">Transmembrane</keyword>
<keyword evidence="9" id="KW-0472">Membrane</keyword>
<feature type="transmembrane region" description="Helical" evidence="9">
    <location>
        <begin position="310"/>
        <end position="333"/>
    </location>
</feature>
<proteinExistence type="predicted"/>
<dbReference type="SUPFAM" id="SSF56112">
    <property type="entry name" value="Protein kinase-like (PK-like)"/>
    <property type="match status" value="1"/>
</dbReference>
<dbReference type="InterPro" id="IPR008271">
    <property type="entry name" value="Ser/Thr_kinase_AS"/>
</dbReference>
<evidence type="ECO:0000313" key="11">
    <source>
        <dbReference type="EMBL" id="GAA2619570.1"/>
    </source>
</evidence>
<dbReference type="InterPro" id="IPR000719">
    <property type="entry name" value="Prot_kinase_dom"/>
</dbReference>
<evidence type="ECO:0000256" key="7">
    <source>
        <dbReference type="PROSITE-ProRule" id="PRU10141"/>
    </source>
</evidence>
<accession>A0ABN3Q7Q8</accession>
<dbReference type="SMART" id="SM00220">
    <property type="entry name" value="S_TKc"/>
    <property type="match status" value="1"/>
</dbReference>
<keyword evidence="5" id="KW-0418">Kinase</keyword>
<dbReference type="CDD" id="cd14014">
    <property type="entry name" value="STKc_PknB_like"/>
    <property type="match status" value="1"/>
</dbReference>
<dbReference type="PANTHER" id="PTHR43289:SF6">
    <property type="entry name" value="SERINE_THREONINE-PROTEIN KINASE NEKL-3"/>
    <property type="match status" value="1"/>
</dbReference>
<evidence type="ECO:0000259" key="10">
    <source>
        <dbReference type="PROSITE" id="PS50011"/>
    </source>
</evidence>
<keyword evidence="2" id="KW-0723">Serine/threonine-protein kinase</keyword>
<protein>
    <recommendedName>
        <fullName evidence="1">non-specific serine/threonine protein kinase</fullName>
        <ecNumber evidence="1">2.7.11.1</ecNumber>
    </recommendedName>
</protein>
<evidence type="ECO:0000256" key="8">
    <source>
        <dbReference type="SAM" id="MobiDB-lite"/>
    </source>
</evidence>
<dbReference type="PROSITE" id="PS50011">
    <property type="entry name" value="PROTEIN_KINASE_DOM"/>
    <property type="match status" value="1"/>
</dbReference>
<dbReference type="Pfam" id="PF00069">
    <property type="entry name" value="Pkinase"/>
    <property type="match status" value="1"/>
</dbReference>
<evidence type="ECO:0000256" key="6">
    <source>
        <dbReference type="ARBA" id="ARBA00022840"/>
    </source>
</evidence>
<organism evidence="11 12">
    <name type="scientific">Streptomyces vastus</name>
    <dbReference type="NCBI Taxonomy" id="285451"/>
    <lineage>
        <taxon>Bacteria</taxon>
        <taxon>Bacillati</taxon>
        <taxon>Actinomycetota</taxon>
        <taxon>Actinomycetes</taxon>
        <taxon>Kitasatosporales</taxon>
        <taxon>Streptomycetaceae</taxon>
        <taxon>Streptomyces</taxon>
    </lineage>
</organism>
<evidence type="ECO:0000256" key="3">
    <source>
        <dbReference type="ARBA" id="ARBA00022679"/>
    </source>
</evidence>
<dbReference type="PROSITE" id="PS00108">
    <property type="entry name" value="PROTEIN_KINASE_ST"/>
    <property type="match status" value="1"/>
</dbReference>
<feature type="region of interest" description="Disordered" evidence="8">
    <location>
        <begin position="277"/>
        <end position="309"/>
    </location>
</feature>
<gene>
    <name evidence="11" type="ORF">GCM10010307_02270</name>
</gene>
<dbReference type="InterPro" id="IPR017441">
    <property type="entry name" value="Protein_kinase_ATP_BS"/>
</dbReference>
<evidence type="ECO:0000256" key="4">
    <source>
        <dbReference type="ARBA" id="ARBA00022741"/>
    </source>
</evidence>
<dbReference type="PROSITE" id="PS00107">
    <property type="entry name" value="PROTEIN_KINASE_ATP"/>
    <property type="match status" value="1"/>
</dbReference>
<keyword evidence="4 7" id="KW-0547">Nucleotide-binding</keyword>
<evidence type="ECO:0000256" key="9">
    <source>
        <dbReference type="SAM" id="Phobius"/>
    </source>
</evidence>
<keyword evidence="3" id="KW-0808">Transferase</keyword>
<evidence type="ECO:0000256" key="2">
    <source>
        <dbReference type="ARBA" id="ARBA00022527"/>
    </source>
</evidence>
<dbReference type="PANTHER" id="PTHR43289">
    <property type="entry name" value="MITOGEN-ACTIVATED PROTEIN KINASE KINASE KINASE 20-RELATED"/>
    <property type="match status" value="1"/>
</dbReference>
<sequence length="468" mass="48426">MLADRYSLIEPLGSGGMGQVWRAWDSALGREVAVKLLAASAGDEGAAERFRHEAHTAARLTHANIAAVYDFGHAAGGRPFLVMELVRGHSLAELLDARGWLEWEQAADLGAQAARALAAAHAAGVVHRDVKPANLLLSDDGVLKVVDFGIAQLTEHAVADGSPAVGTAAYTAPEQALRHPVGPAADLYALGCVLYELLAGQPPFPGQDIAGVLYRHVHEHPAPLEGIRTDAPPHLVRTVHALLAKNPADRPGDAVDTARHLAAVAAEAPAQATQMLPPVGDATASLPAISVPADGSPPSRRRPRQGARPPLPLVLGGLVAVGGGLLAVLFLLVGGDRSEDTDSSPPASSASPATSEPAASSLSPVPTRSPSPTPAPSVKRAATQDPAALARQLSAALAAQSGSMKPDLYRDAQKKAAEINKKVQEGETGKAADKARDLRQRLADAQQKGRWSGDSQVMQLLNQLAASG</sequence>
<feature type="domain" description="Protein kinase" evidence="10">
    <location>
        <begin position="6"/>
        <end position="263"/>
    </location>
</feature>
<comment type="caution">
    <text evidence="11">The sequence shown here is derived from an EMBL/GenBank/DDBJ whole genome shotgun (WGS) entry which is preliminary data.</text>
</comment>
<feature type="compositionally biased region" description="Low complexity" evidence="8">
    <location>
        <begin position="343"/>
        <end position="366"/>
    </location>
</feature>
<dbReference type="Gene3D" id="1.10.510.10">
    <property type="entry name" value="Transferase(Phosphotransferase) domain 1"/>
    <property type="match status" value="1"/>
</dbReference>
<name>A0ABN3Q7Q8_9ACTN</name>
<keyword evidence="6 7" id="KW-0067">ATP-binding</keyword>
<evidence type="ECO:0000256" key="1">
    <source>
        <dbReference type="ARBA" id="ARBA00012513"/>
    </source>
</evidence>
<dbReference type="EC" id="2.7.11.1" evidence="1"/>
<keyword evidence="12" id="KW-1185">Reference proteome</keyword>
<evidence type="ECO:0000313" key="12">
    <source>
        <dbReference type="Proteomes" id="UP001500151"/>
    </source>
</evidence>
<reference evidence="11 12" key="1">
    <citation type="journal article" date="2019" name="Int. J. Syst. Evol. Microbiol.">
        <title>The Global Catalogue of Microorganisms (GCM) 10K type strain sequencing project: providing services to taxonomists for standard genome sequencing and annotation.</title>
        <authorList>
            <consortium name="The Broad Institute Genomics Platform"/>
            <consortium name="The Broad Institute Genome Sequencing Center for Infectious Disease"/>
            <person name="Wu L."/>
            <person name="Ma J."/>
        </authorList>
    </citation>
    <scope>NUCLEOTIDE SEQUENCE [LARGE SCALE GENOMIC DNA]</scope>
    <source>
        <strain evidence="11 12">JCM 4524</strain>
    </source>
</reference>
<dbReference type="EMBL" id="BAAASJ010000002">
    <property type="protein sequence ID" value="GAA2619570.1"/>
    <property type="molecule type" value="Genomic_DNA"/>
</dbReference>
<dbReference type="InterPro" id="IPR011009">
    <property type="entry name" value="Kinase-like_dom_sf"/>
</dbReference>
<dbReference type="Gene3D" id="3.30.200.20">
    <property type="entry name" value="Phosphorylase Kinase, domain 1"/>
    <property type="match status" value="1"/>
</dbReference>
<dbReference type="Proteomes" id="UP001500151">
    <property type="component" value="Unassembled WGS sequence"/>
</dbReference>
<evidence type="ECO:0000256" key="5">
    <source>
        <dbReference type="ARBA" id="ARBA00022777"/>
    </source>
</evidence>
<feature type="binding site" evidence="7">
    <location>
        <position position="35"/>
    </location>
    <ligand>
        <name>ATP</name>
        <dbReference type="ChEBI" id="CHEBI:30616"/>
    </ligand>
</feature>
<feature type="region of interest" description="Disordered" evidence="8">
    <location>
        <begin position="337"/>
        <end position="387"/>
    </location>
</feature>
<feature type="region of interest" description="Disordered" evidence="8">
    <location>
        <begin position="420"/>
        <end position="439"/>
    </location>
</feature>